<evidence type="ECO:0000313" key="2">
    <source>
        <dbReference type="Proteomes" id="UP001153461"/>
    </source>
</evidence>
<dbReference type="AlphaFoldDB" id="A0A9W4MQ59"/>
<organism evidence="1 2">
    <name type="scientific">Penicillium nalgiovense</name>
    <dbReference type="NCBI Taxonomy" id="60175"/>
    <lineage>
        <taxon>Eukaryota</taxon>
        <taxon>Fungi</taxon>
        <taxon>Dikarya</taxon>
        <taxon>Ascomycota</taxon>
        <taxon>Pezizomycotina</taxon>
        <taxon>Eurotiomycetes</taxon>
        <taxon>Eurotiomycetidae</taxon>
        <taxon>Eurotiales</taxon>
        <taxon>Aspergillaceae</taxon>
        <taxon>Penicillium</taxon>
    </lineage>
</organism>
<dbReference type="Proteomes" id="UP001153461">
    <property type="component" value="Unassembled WGS sequence"/>
</dbReference>
<gene>
    <name evidence="1" type="ORF">PNAL_LOCUS2092</name>
</gene>
<reference evidence="1" key="1">
    <citation type="submission" date="2021-07" db="EMBL/GenBank/DDBJ databases">
        <authorList>
            <person name="Branca A.L. A."/>
        </authorList>
    </citation>
    <scope>NUCLEOTIDE SEQUENCE</scope>
</reference>
<comment type="caution">
    <text evidence="1">The sequence shown here is derived from an EMBL/GenBank/DDBJ whole genome shotgun (WGS) entry which is preliminary data.</text>
</comment>
<name>A0A9W4MQ59_PENNA</name>
<protein>
    <submittedName>
        <fullName evidence="1">Uncharacterized protein</fullName>
    </submittedName>
</protein>
<dbReference type="EMBL" id="CAJVNV010000063">
    <property type="protein sequence ID" value="CAG8008338.1"/>
    <property type="molecule type" value="Genomic_DNA"/>
</dbReference>
<dbReference type="OrthoDB" id="1689567at2759"/>
<accession>A0A9W4MQ59</accession>
<proteinExistence type="predicted"/>
<evidence type="ECO:0000313" key="1">
    <source>
        <dbReference type="EMBL" id="CAG8008338.1"/>
    </source>
</evidence>
<sequence length="307" mass="35938">MPAETVWEVVCRWQGMRLLFDLFCDVSVQESYSVSMFPYMPIADGKENREALAKENVLPVPSWNKATILDSVSAEQKQHSYKRFYKALTAHWVAVETLWLARAQVYATAMQCEEAFDLVWMKWTDNPGRRLEEKFDILEVVDFVWGFLGRRCFPPSSVPAWLEGEREETLQEYLDDNDETCGWLFFVERVTQYLRPPHIIELLFSVWGLHGHRIRDRHAYLQRLGFSDVFEGIIESEDQWVRADTWFPVTAVETDVENGLYYMEDGASLVAKWHSYRGAIWPSDARSKVLFRSESAQELVERIAERV</sequence>